<gene>
    <name evidence="2" type="ORF">CALMAC_LOCUS17250</name>
</gene>
<feature type="compositionally biased region" description="Polar residues" evidence="1">
    <location>
        <begin position="275"/>
        <end position="284"/>
    </location>
</feature>
<reference evidence="2 3" key="1">
    <citation type="submission" date="2019-01" db="EMBL/GenBank/DDBJ databases">
        <authorList>
            <person name="Sayadi A."/>
        </authorList>
    </citation>
    <scope>NUCLEOTIDE SEQUENCE [LARGE SCALE GENOMIC DNA]</scope>
</reference>
<protein>
    <submittedName>
        <fullName evidence="2">Uncharacterized protein</fullName>
    </submittedName>
</protein>
<feature type="non-terminal residue" evidence="2">
    <location>
        <position position="290"/>
    </location>
</feature>
<feature type="compositionally biased region" description="Low complexity" evidence="1">
    <location>
        <begin position="98"/>
        <end position="111"/>
    </location>
</feature>
<proteinExistence type="predicted"/>
<evidence type="ECO:0000256" key="1">
    <source>
        <dbReference type="SAM" id="MobiDB-lite"/>
    </source>
</evidence>
<evidence type="ECO:0000313" key="3">
    <source>
        <dbReference type="Proteomes" id="UP000410492"/>
    </source>
</evidence>
<dbReference type="EMBL" id="CAACVG010011904">
    <property type="protein sequence ID" value="VEN59101.1"/>
    <property type="molecule type" value="Genomic_DNA"/>
</dbReference>
<feature type="compositionally biased region" description="Basic and acidic residues" evidence="1">
    <location>
        <begin position="239"/>
        <end position="264"/>
    </location>
</feature>
<feature type="region of interest" description="Disordered" evidence="1">
    <location>
        <begin position="239"/>
        <end position="290"/>
    </location>
</feature>
<feature type="region of interest" description="Disordered" evidence="1">
    <location>
        <begin position="98"/>
        <end position="147"/>
    </location>
</feature>
<dbReference type="AlphaFoldDB" id="A0A653DFX7"/>
<keyword evidence="3" id="KW-1185">Reference proteome</keyword>
<name>A0A653DFX7_CALMS</name>
<accession>A0A653DFX7</accession>
<dbReference type="OrthoDB" id="6743137at2759"/>
<organism evidence="2 3">
    <name type="scientific">Callosobruchus maculatus</name>
    <name type="common">Southern cowpea weevil</name>
    <name type="synonym">Pulse bruchid</name>
    <dbReference type="NCBI Taxonomy" id="64391"/>
    <lineage>
        <taxon>Eukaryota</taxon>
        <taxon>Metazoa</taxon>
        <taxon>Ecdysozoa</taxon>
        <taxon>Arthropoda</taxon>
        <taxon>Hexapoda</taxon>
        <taxon>Insecta</taxon>
        <taxon>Pterygota</taxon>
        <taxon>Neoptera</taxon>
        <taxon>Endopterygota</taxon>
        <taxon>Coleoptera</taxon>
        <taxon>Polyphaga</taxon>
        <taxon>Cucujiformia</taxon>
        <taxon>Chrysomeloidea</taxon>
        <taxon>Chrysomelidae</taxon>
        <taxon>Bruchinae</taxon>
        <taxon>Bruchini</taxon>
        <taxon>Callosobruchus</taxon>
    </lineage>
</organism>
<dbReference type="Proteomes" id="UP000410492">
    <property type="component" value="Unassembled WGS sequence"/>
</dbReference>
<sequence length="290" mass="32827">MPSNNKSGKNETKRTVTGRQPRTITIVKHFDHKLLHNNNYCELPEVDNVEEIENKSVGRKKFIKRQTIKNKHAGLNDMKIIAPGKQKEFPKKRRFIKNTISKSSLTSSSSNRDATVTEKPKQSMQRSKSFSAPGKKTQKTFPTPKVSNNIFSTSGSILPENSIEALKQEILTNRSDNSAIPDAKKLRERQQRVDSLRKEIGKFIEVNLTEKSRDIAALKSEICNFRVNRNYQVCHVREVSERSDDGPDEETVKNIEDDIGRETNAEEEEIAEKPSGSTTAPGDTSETDDR</sequence>
<evidence type="ECO:0000313" key="2">
    <source>
        <dbReference type="EMBL" id="VEN59101.1"/>
    </source>
</evidence>